<organism evidence="1 2">
    <name type="scientific">Svornostia abyssi</name>
    <dbReference type="NCBI Taxonomy" id="2898438"/>
    <lineage>
        <taxon>Bacteria</taxon>
        <taxon>Bacillati</taxon>
        <taxon>Actinomycetota</taxon>
        <taxon>Thermoleophilia</taxon>
        <taxon>Solirubrobacterales</taxon>
        <taxon>Baekduiaceae</taxon>
        <taxon>Svornostia</taxon>
    </lineage>
</organism>
<protein>
    <submittedName>
        <fullName evidence="1">Uncharacterized protein</fullName>
    </submittedName>
</protein>
<sequence>MPDPNADPGAALDPLVEHLERAAEQLRSGDLSADAAATVVEDCAAVASQASAELERRARAAASEPLPGQDSLL</sequence>
<keyword evidence="2" id="KW-1185">Reference proteome</keyword>
<reference evidence="2" key="1">
    <citation type="submission" date="2021-11" db="EMBL/GenBank/DDBJ databases">
        <title>Cultivation dependent microbiological survey of springs from the worlds oldest radium mine currently devoted to the extraction of radon-saturated water.</title>
        <authorList>
            <person name="Kapinusova G."/>
            <person name="Smrhova T."/>
            <person name="Strejcek M."/>
            <person name="Suman J."/>
            <person name="Jani K."/>
            <person name="Pajer P."/>
            <person name="Uhlik O."/>
        </authorList>
    </citation>
    <scope>NUCLEOTIDE SEQUENCE [LARGE SCALE GENOMIC DNA]</scope>
    <source>
        <strain evidence="2">J379</strain>
    </source>
</reference>
<gene>
    <name evidence="1" type="ORF">LRS13_18275</name>
</gene>
<evidence type="ECO:0000313" key="1">
    <source>
        <dbReference type="EMBL" id="UUY02620.1"/>
    </source>
</evidence>
<accession>A0ABY5PDP0</accession>
<dbReference type="Proteomes" id="UP001058860">
    <property type="component" value="Chromosome"/>
</dbReference>
<proteinExistence type="predicted"/>
<dbReference type="EMBL" id="CP088295">
    <property type="protein sequence ID" value="UUY02620.1"/>
    <property type="molecule type" value="Genomic_DNA"/>
</dbReference>
<name>A0ABY5PDP0_9ACTN</name>
<dbReference type="RefSeq" id="WP_353863144.1">
    <property type="nucleotide sequence ID" value="NZ_CP088295.1"/>
</dbReference>
<evidence type="ECO:0000313" key="2">
    <source>
        <dbReference type="Proteomes" id="UP001058860"/>
    </source>
</evidence>